<evidence type="ECO:0000313" key="1">
    <source>
        <dbReference type="EMBL" id="KAF7726817.1"/>
    </source>
</evidence>
<protein>
    <submittedName>
        <fullName evidence="1">Uncharacterized protein</fullName>
    </submittedName>
</protein>
<accession>A0A8H7EQC5</accession>
<organism evidence="1 2">
    <name type="scientific">Apophysomyces ossiformis</name>
    <dbReference type="NCBI Taxonomy" id="679940"/>
    <lineage>
        <taxon>Eukaryota</taxon>
        <taxon>Fungi</taxon>
        <taxon>Fungi incertae sedis</taxon>
        <taxon>Mucoromycota</taxon>
        <taxon>Mucoromycotina</taxon>
        <taxon>Mucoromycetes</taxon>
        <taxon>Mucorales</taxon>
        <taxon>Mucorineae</taxon>
        <taxon>Mucoraceae</taxon>
        <taxon>Apophysomyces</taxon>
    </lineage>
</organism>
<proteinExistence type="predicted"/>
<dbReference type="Proteomes" id="UP000605846">
    <property type="component" value="Unassembled WGS sequence"/>
</dbReference>
<dbReference type="InterPro" id="IPR016712">
    <property type="entry name" value="Rbsml_bS1m-like"/>
</dbReference>
<keyword evidence="2" id="KW-1185">Reference proteome</keyword>
<evidence type="ECO:0000313" key="2">
    <source>
        <dbReference type="Proteomes" id="UP000605846"/>
    </source>
</evidence>
<name>A0A8H7EQC5_9FUNG</name>
<gene>
    <name evidence="1" type="ORF">EC973_008418</name>
</gene>
<dbReference type="OrthoDB" id="2735536at2759"/>
<dbReference type="PANTHER" id="PTHR28058">
    <property type="entry name" value="37S RIBOSOMAL PROTEIN MRP51, MITOCHONDRIAL"/>
    <property type="match status" value="1"/>
</dbReference>
<dbReference type="PANTHER" id="PTHR28058:SF1">
    <property type="entry name" value="SMALL RIBOSOMAL SUBUNIT PROTEIN BS1M"/>
    <property type="match status" value="1"/>
</dbReference>
<sequence>MDKSFASLLRNSRLASFDRTLPRVYTTPKTHKKVGDWGLKRTLPTVIRTRYATVSDLDTAEHQTPWQSGEGQVLFVKRWKENFPNSKKPVPRPETEEHNVALMTPAEFKRFLNDIAKKAPEFKSKLEKKELVPEQLFEYLNIHFNDKPATPVVGPTYSEYNQGWGYPVPGRILNADKHGHAVGIGGVVALLSKHSAIGLRNTGDRRVRTFYVKDAEIDEEGRPVVTVDLHAPGSTVSSIMEDDFTNASSAYAQSKFGSMSADEMFRLKPRRDAPIKEDNENIEPNPRHQLLMARINGLLNSTEPKE</sequence>
<comment type="caution">
    <text evidence="1">The sequence shown here is derived from an EMBL/GenBank/DDBJ whole genome shotgun (WGS) entry which is preliminary data.</text>
</comment>
<dbReference type="EMBL" id="JABAYA010000071">
    <property type="protein sequence ID" value="KAF7726817.1"/>
    <property type="molecule type" value="Genomic_DNA"/>
</dbReference>
<dbReference type="Pfam" id="PF11709">
    <property type="entry name" value="Mit_ribos_Mrp51"/>
    <property type="match status" value="1"/>
</dbReference>
<reference evidence="1" key="1">
    <citation type="submission" date="2020-01" db="EMBL/GenBank/DDBJ databases">
        <title>Genome Sequencing of Three Apophysomyces-Like Fungal Strains Confirms a Novel Fungal Genus in the Mucoromycota with divergent Burkholderia-like Endosymbiotic Bacteria.</title>
        <authorList>
            <person name="Stajich J.E."/>
            <person name="Macias A.M."/>
            <person name="Carter-House D."/>
            <person name="Lovett B."/>
            <person name="Kasson L.R."/>
            <person name="Berry K."/>
            <person name="Grigoriev I."/>
            <person name="Chang Y."/>
            <person name="Spatafora J."/>
            <person name="Kasson M.T."/>
        </authorList>
    </citation>
    <scope>NUCLEOTIDE SEQUENCE</scope>
    <source>
        <strain evidence="1">NRRL A-21654</strain>
    </source>
</reference>
<dbReference type="AlphaFoldDB" id="A0A8H7EQC5"/>